<dbReference type="GO" id="GO:0009570">
    <property type="term" value="C:chloroplast stroma"/>
    <property type="evidence" value="ECO:0007669"/>
    <property type="project" value="EnsemblPlants"/>
</dbReference>
<dbReference type="SUPFAM" id="SSF82185">
    <property type="entry name" value="Histone H3 K4-specific methyltransferase SET7/9 N-terminal domain"/>
    <property type="match status" value="1"/>
</dbReference>
<organism evidence="2 3">
    <name type="scientific">Quercus lobata</name>
    <name type="common">Valley oak</name>
    <dbReference type="NCBI Taxonomy" id="97700"/>
    <lineage>
        <taxon>Eukaryota</taxon>
        <taxon>Viridiplantae</taxon>
        <taxon>Streptophyta</taxon>
        <taxon>Embryophyta</taxon>
        <taxon>Tracheophyta</taxon>
        <taxon>Spermatophyta</taxon>
        <taxon>Magnoliopsida</taxon>
        <taxon>eudicotyledons</taxon>
        <taxon>Gunneridae</taxon>
        <taxon>Pentapetalae</taxon>
        <taxon>rosids</taxon>
        <taxon>fabids</taxon>
        <taxon>Fagales</taxon>
        <taxon>Fagaceae</taxon>
        <taxon>Quercus</taxon>
    </lineage>
</organism>
<dbReference type="OMA" id="PIRFWTM"/>
<dbReference type="Proteomes" id="UP000594261">
    <property type="component" value="Chromosome 3"/>
</dbReference>
<accession>A0A7N2R1F3</accession>
<dbReference type="GO" id="GO:0098562">
    <property type="term" value="C:cytoplasmic side of membrane"/>
    <property type="evidence" value="ECO:0007669"/>
    <property type="project" value="EnsemblPlants"/>
</dbReference>
<reference evidence="2" key="2">
    <citation type="submission" date="2021-01" db="UniProtKB">
        <authorList>
            <consortium name="EnsemblPlants"/>
        </authorList>
    </citation>
    <scope>IDENTIFICATION</scope>
</reference>
<dbReference type="Pfam" id="PF02493">
    <property type="entry name" value="MORN"/>
    <property type="match status" value="5"/>
</dbReference>
<dbReference type="InParanoid" id="A0A7N2R1F3"/>
<dbReference type="Gene3D" id="2.20.110.10">
    <property type="entry name" value="Histone H3 K4-specific methyltransferase SET7/9 N-terminal domain"/>
    <property type="match status" value="2"/>
</dbReference>
<dbReference type="GO" id="GO:0009707">
    <property type="term" value="C:chloroplast outer membrane"/>
    <property type="evidence" value="ECO:0007669"/>
    <property type="project" value="EnsemblPlants"/>
</dbReference>
<evidence type="ECO:0008006" key="4">
    <source>
        <dbReference type="Google" id="ProtNLM"/>
    </source>
</evidence>
<dbReference type="GO" id="GO:0010020">
    <property type="term" value="P:chloroplast fission"/>
    <property type="evidence" value="ECO:0007669"/>
    <property type="project" value="EnsemblPlants"/>
</dbReference>
<evidence type="ECO:0000313" key="2">
    <source>
        <dbReference type="EnsemblPlants" id="QL03p041041:mrna"/>
    </source>
</evidence>
<protein>
    <recommendedName>
        <fullName evidence="4">Protein ACCUMULATION AND REPLICATION OF CHLOROPLASTS 3</fullName>
    </recommendedName>
</protein>
<dbReference type="SMART" id="SM00698">
    <property type="entry name" value="MORN"/>
    <property type="match status" value="4"/>
</dbReference>
<name>A0A7N2R1F3_QUELO</name>
<sequence length="887" mass="99255">MPIAVELPLFTSVRALSRPYSLSSPHSPNPFFFFFHNKTFTKSNLRLKRSSTSRNSNSKQQFLRISMSSEKKECVGEVNVGDDDIWGDSEFVEVIGIGSRKDAVLDFCLDSPFKSSSMRFWNILMKDSMKVQLQQRVLQKDLTPRIVEAPLSVQSVPKPIILVASAGDEFDHVTAVDILRTIKSANGFTVVIILKPFSFEGQRRQDEVKCLVGKLQEHTNLFIVWHGLWCGELLKDDFLDLYGIASNKEALMAELLSLIEDSYPWNVSFVRLIKFAGIPLPRRFSMVDPILGCPSFYYPTLISLEAFVEAEGTNKDVDTDMLLRKDLVTLDEAVKTANNAVLLAINAISVLISERHRKFIDVSHGDVKEIQVSELTKILQSYNEAKVGFGAGYNAKTSILQSLYDCPFLGVGVKDLNGMVICILASSETVNNSDIHAFLCTFRQITEYTQSIILSVIHEPNLEPNLLVTTVLIVGDTGQQSSQKNSSILSTLAQHFPFVFDLLRKHHPQFNDIQGKHLHVNASCEGINSGLTHERGNGIDENSTAEDLQTVLSRDDNELYASRNYNSESEQSEVGLAETSTKSFRFYNAITEGTPAFQREPLVSWNLGPAYQIAEEWAKERATDTGTAPIIDDLSIFHLPVGVRPSDELRDNVNISLTTQNPNPETDDDVKARPTVYPSVSSWSALTDAGFEAVKDFYNSAFTLFNGKYVDLPKKQGVVSVRAASMLEAERDSPKKWSPIVEIQYRGGIYRGRCQGGLPEGKGRLVLGDGSIYDGTWRNGKKSGLGTFYVSNGDVFQGSWREDVMHGKGWFYFHTGDRWFANFWKGKANGEGRFYSKSGDVFFGHFQDGWRHGHFLCIDVDGTRSLEIWDQGVLVSRKQLDSDTDVK</sequence>
<dbReference type="SUPFAM" id="SSF52490">
    <property type="entry name" value="Tubulin nucleotide-binding domain-like"/>
    <property type="match status" value="1"/>
</dbReference>
<dbReference type="Gene3D" id="3.40.50.1440">
    <property type="entry name" value="Tubulin/FtsZ, GTPase domain"/>
    <property type="match status" value="1"/>
</dbReference>
<dbReference type="AlphaFoldDB" id="A0A7N2R1F3"/>
<proteinExistence type="predicted"/>
<dbReference type="GO" id="GO:0005829">
    <property type="term" value="C:cytosol"/>
    <property type="evidence" value="ECO:0007669"/>
    <property type="project" value="TreeGrafter"/>
</dbReference>
<keyword evidence="3" id="KW-1185">Reference proteome</keyword>
<dbReference type="PANTHER" id="PTHR43215:SF15">
    <property type="entry name" value="PROTEIN ACCUMULATION AND REPLICATION OF CHLOROPLASTS 3, CHLOROPLASTIC"/>
    <property type="match status" value="1"/>
</dbReference>
<dbReference type="PANTHER" id="PTHR43215">
    <property type="entry name" value="RADIAL SPOKE HEAD 1 HOMOLOG"/>
    <property type="match status" value="1"/>
</dbReference>
<dbReference type="FunCoup" id="A0A7N2R1F3">
    <property type="interactions" value="1940"/>
</dbReference>
<dbReference type="InterPro" id="IPR036525">
    <property type="entry name" value="Tubulin/FtsZ_GTPase_sf"/>
</dbReference>
<dbReference type="InterPro" id="IPR003409">
    <property type="entry name" value="MORN"/>
</dbReference>
<dbReference type="EMBL" id="LRBV02000003">
    <property type="status" value="NOT_ANNOTATED_CDS"/>
    <property type="molecule type" value="Genomic_DNA"/>
</dbReference>
<dbReference type="Gramene" id="QL03p041041:mrna">
    <property type="protein sequence ID" value="QL03p041041:mrna"/>
    <property type="gene ID" value="QL03p041041"/>
</dbReference>
<reference evidence="2 3" key="1">
    <citation type="journal article" date="2016" name="G3 (Bethesda)">
        <title>First Draft Assembly and Annotation of the Genome of a California Endemic Oak Quercus lobata Nee (Fagaceae).</title>
        <authorList>
            <person name="Sork V.L."/>
            <person name="Fitz-Gibbon S.T."/>
            <person name="Puiu D."/>
            <person name="Crepeau M."/>
            <person name="Gugger P.F."/>
            <person name="Sherman R."/>
            <person name="Stevens K."/>
            <person name="Langley C.H."/>
            <person name="Pellegrini M."/>
            <person name="Salzberg S.L."/>
        </authorList>
    </citation>
    <scope>NUCLEOTIDE SEQUENCE [LARGE SCALE GENOMIC DNA]</scope>
    <source>
        <strain evidence="2 3">cv. SW786</strain>
    </source>
</reference>
<evidence type="ECO:0000313" key="3">
    <source>
        <dbReference type="Proteomes" id="UP000594261"/>
    </source>
</evidence>
<keyword evidence="1" id="KW-0677">Repeat</keyword>
<dbReference type="EnsemblPlants" id="QL03p041041:mrna">
    <property type="protein sequence ID" value="QL03p041041:mrna"/>
    <property type="gene ID" value="QL03p041041"/>
</dbReference>
<evidence type="ECO:0000256" key="1">
    <source>
        <dbReference type="ARBA" id="ARBA00022737"/>
    </source>
</evidence>